<dbReference type="PANTHER" id="PTHR43280:SF31">
    <property type="entry name" value="TRANSCRIPTIONAL REGULATORY PROTEIN"/>
    <property type="match status" value="1"/>
</dbReference>
<reference evidence="5" key="1">
    <citation type="journal article" date="2015" name="Nature">
        <title>Complex archaea that bridge the gap between prokaryotes and eukaryotes.</title>
        <authorList>
            <person name="Spang A."/>
            <person name="Saw J.H."/>
            <person name="Jorgensen S.L."/>
            <person name="Zaremba-Niedzwiedzka K."/>
            <person name="Martijn J."/>
            <person name="Lind A.E."/>
            <person name="van Eijk R."/>
            <person name="Schleper C."/>
            <person name="Guy L."/>
            <person name="Ettema T.J."/>
        </authorList>
    </citation>
    <scope>NUCLEOTIDE SEQUENCE</scope>
</reference>
<comment type="caution">
    <text evidence="5">The sequence shown here is derived from an EMBL/GenBank/DDBJ whole genome shotgun (WGS) entry which is preliminary data.</text>
</comment>
<dbReference type="Pfam" id="PF12833">
    <property type="entry name" value="HTH_18"/>
    <property type="match status" value="1"/>
</dbReference>
<gene>
    <name evidence="5" type="ORF">LCGC14_0936140</name>
</gene>
<dbReference type="PANTHER" id="PTHR43280">
    <property type="entry name" value="ARAC-FAMILY TRANSCRIPTIONAL REGULATOR"/>
    <property type="match status" value="1"/>
</dbReference>
<keyword evidence="1" id="KW-0805">Transcription regulation</keyword>
<dbReference type="Pfam" id="PF14525">
    <property type="entry name" value="AraC_binding_2"/>
    <property type="match status" value="1"/>
</dbReference>
<dbReference type="SMART" id="SM00342">
    <property type="entry name" value="HTH_ARAC"/>
    <property type="match status" value="1"/>
</dbReference>
<dbReference type="GO" id="GO:0043565">
    <property type="term" value="F:sequence-specific DNA binding"/>
    <property type="evidence" value="ECO:0007669"/>
    <property type="project" value="InterPro"/>
</dbReference>
<dbReference type="PROSITE" id="PS01124">
    <property type="entry name" value="HTH_ARAC_FAMILY_2"/>
    <property type="match status" value="1"/>
</dbReference>
<dbReference type="InterPro" id="IPR020449">
    <property type="entry name" value="Tscrpt_reg_AraC-type_HTH"/>
</dbReference>
<evidence type="ECO:0000256" key="3">
    <source>
        <dbReference type="ARBA" id="ARBA00023163"/>
    </source>
</evidence>
<dbReference type="PRINTS" id="PR00032">
    <property type="entry name" value="HTHARAC"/>
</dbReference>
<name>A0A0F9R526_9ZZZZ</name>
<evidence type="ECO:0000256" key="2">
    <source>
        <dbReference type="ARBA" id="ARBA00023125"/>
    </source>
</evidence>
<dbReference type="Gene3D" id="1.10.10.60">
    <property type="entry name" value="Homeodomain-like"/>
    <property type="match status" value="1"/>
</dbReference>
<dbReference type="GO" id="GO:0003700">
    <property type="term" value="F:DNA-binding transcription factor activity"/>
    <property type="evidence" value="ECO:0007669"/>
    <property type="project" value="InterPro"/>
</dbReference>
<dbReference type="AlphaFoldDB" id="A0A0F9R526"/>
<dbReference type="InterPro" id="IPR018060">
    <property type="entry name" value="HTH_AraC"/>
</dbReference>
<protein>
    <recommendedName>
        <fullName evidence="4">HTH araC/xylS-type domain-containing protein</fullName>
    </recommendedName>
</protein>
<dbReference type="EMBL" id="LAZR01003247">
    <property type="protein sequence ID" value="KKN20386.1"/>
    <property type="molecule type" value="Genomic_DNA"/>
</dbReference>
<keyword evidence="3" id="KW-0804">Transcription</keyword>
<proteinExistence type="predicted"/>
<evidence type="ECO:0000259" key="4">
    <source>
        <dbReference type="PROSITE" id="PS01124"/>
    </source>
</evidence>
<dbReference type="InterPro" id="IPR035418">
    <property type="entry name" value="AraC-bd_2"/>
</dbReference>
<dbReference type="SUPFAM" id="SSF46689">
    <property type="entry name" value="Homeodomain-like"/>
    <property type="match status" value="1"/>
</dbReference>
<feature type="domain" description="HTH araC/xylS-type" evidence="4">
    <location>
        <begin position="227"/>
        <end position="328"/>
    </location>
</feature>
<keyword evidence="2" id="KW-0238">DNA-binding</keyword>
<organism evidence="5">
    <name type="scientific">marine sediment metagenome</name>
    <dbReference type="NCBI Taxonomy" id="412755"/>
    <lineage>
        <taxon>unclassified sequences</taxon>
        <taxon>metagenomes</taxon>
        <taxon>ecological metagenomes</taxon>
    </lineage>
</organism>
<dbReference type="InterPro" id="IPR009057">
    <property type="entry name" value="Homeodomain-like_sf"/>
</dbReference>
<sequence length="340" mass="38992">MGNSVANDEHISLLRAQHFCTDDQLVPHRLDWLKEVIGREYANVNVSPYNDEPIFNQMAIYPWQNDVRLSPINTHSLQIERLSSEPTDNSQDCYFFVLLTSGKYKLEQAGREVFLETGDMALYDATQWHKIIMPQAASKILISIPRHYFNQRVSNVSNLTAQKISAQSGVGAVASAYIQSLVNQLDSLERPAFLEMAAPVLDMLTLSLNQLRPSSVNLSSSKSSTLFHVKSYIRDHCQNSELSPEYISEAVGLSIRYINNLFNTEDTSLMRYVTSQRLALVHRMLSSQTYSHCSITELAMQSGFNNMAHFSRSFKIKYMMSPRQFRDEIKRDPFYFFDKR</sequence>
<evidence type="ECO:0000313" key="5">
    <source>
        <dbReference type="EMBL" id="KKN20386.1"/>
    </source>
</evidence>
<accession>A0A0F9R526</accession>
<evidence type="ECO:0000256" key="1">
    <source>
        <dbReference type="ARBA" id="ARBA00023015"/>
    </source>
</evidence>